<accession>A0ABT3JCE6</accession>
<dbReference type="RefSeq" id="WP_264880664.1">
    <property type="nucleotide sequence ID" value="NZ_JAPDOB010000001.1"/>
</dbReference>
<name>A0ABT3JCE6_9SPHN</name>
<dbReference type="EMBL" id="JAPDOB010000001">
    <property type="protein sequence ID" value="MCW3796743.1"/>
    <property type="molecule type" value="Genomic_DNA"/>
</dbReference>
<gene>
    <name evidence="2" type="ORF">OMW55_02840</name>
</gene>
<organism evidence="2 3">
    <name type="scientific">Sphingomonas arvum</name>
    <dbReference type="NCBI Taxonomy" id="2992113"/>
    <lineage>
        <taxon>Bacteria</taxon>
        <taxon>Pseudomonadati</taxon>
        <taxon>Pseudomonadota</taxon>
        <taxon>Alphaproteobacteria</taxon>
        <taxon>Sphingomonadales</taxon>
        <taxon>Sphingomonadaceae</taxon>
        <taxon>Sphingomonas</taxon>
    </lineage>
</organism>
<keyword evidence="1" id="KW-0732">Signal</keyword>
<reference evidence="2 3" key="1">
    <citation type="submission" date="2022-10" db="EMBL/GenBank/DDBJ databases">
        <title>Sphingomonas sp.</title>
        <authorList>
            <person name="Jin C."/>
        </authorList>
    </citation>
    <scope>NUCLEOTIDE SEQUENCE [LARGE SCALE GENOMIC DNA]</scope>
    <source>
        <strain evidence="2 3">BN140010</strain>
    </source>
</reference>
<evidence type="ECO:0000256" key="1">
    <source>
        <dbReference type="SAM" id="SignalP"/>
    </source>
</evidence>
<keyword evidence="3" id="KW-1185">Reference proteome</keyword>
<dbReference type="Proteomes" id="UP001526246">
    <property type="component" value="Unassembled WGS sequence"/>
</dbReference>
<comment type="caution">
    <text evidence="2">The sequence shown here is derived from an EMBL/GenBank/DDBJ whole genome shotgun (WGS) entry which is preliminary data.</text>
</comment>
<sequence length="69" mass="7430">MRWTLLRLALASGLVVVPNVASATTIVVMTDPMSLERRTVVLDTPGPDRLFVCAAPPAVSGCRELPIKR</sequence>
<feature type="signal peptide" evidence="1">
    <location>
        <begin position="1"/>
        <end position="23"/>
    </location>
</feature>
<protein>
    <submittedName>
        <fullName evidence="2">Uncharacterized protein</fullName>
    </submittedName>
</protein>
<evidence type="ECO:0000313" key="3">
    <source>
        <dbReference type="Proteomes" id="UP001526246"/>
    </source>
</evidence>
<evidence type="ECO:0000313" key="2">
    <source>
        <dbReference type="EMBL" id="MCW3796743.1"/>
    </source>
</evidence>
<feature type="chain" id="PRO_5046035648" evidence="1">
    <location>
        <begin position="24"/>
        <end position="69"/>
    </location>
</feature>
<proteinExistence type="predicted"/>